<dbReference type="PROSITE" id="PS50928">
    <property type="entry name" value="ABC_TM1"/>
    <property type="match status" value="1"/>
</dbReference>
<dbReference type="EMBL" id="CP041692">
    <property type="protein sequence ID" value="QDP96113.1"/>
    <property type="molecule type" value="Genomic_DNA"/>
</dbReference>
<dbReference type="KEGG" id="mik:FOE78_09560"/>
<dbReference type="PANTHER" id="PTHR43744:SF12">
    <property type="entry name" value="ABC TRANSPORTER PERMEASE PROTEIN MG189-RELATED"/>
    <property type="match status" value="1"/>
</dbReference>
<keyword evidence="5 7" id="KW-1133">Transmembrane helix</keyword>
<keyword evidence="10" id="KW-1185">Reference proteome</keyword>
<protein>
    <submittedName>
        <fullName evidence="9">Carbohydrate ABC transporter permease</fullName>
    </submittedName>
</protein>
<evidence type="ECO:0000256" key="3">
    <source>
        <dbReference type="ARBA" id="ARBA00022475"/>
    </source>
</evidence>
<dbReference type="SUPFAM" id="SSF161098">
    <property type="entry name" value="MetI-like"/>
    <property type="match status" value="1"/>
</dbReference>
<dbReference type="GO" id="GO:0055085">
    <property type="term" value="P:transmembrane transport"/>
    <property type="evidence" value="ECO:0007669"/>
    <property type="project" value="InterPro"/>
</dbReference>
<evidence type="ECO:0000313" key="9">
    <source>
        <dbReference type="EMBL" id="QDP96113.1"/>
    </source>
</evidence>
<keyword evidence="4 7" id="KW-0812">Transmembrane</keyword>
<name>A0A516PY62_9ACTN</name>
<evidence type="ECO:0000259" key="8">
    <source>
        <dbReference type="PROSITE" id="PS50928"/>
    </source>
</evidence>
<evidence type="ECO:0000256" key="4">
    <source>
        <dbReference type="ARBA" id="ARBA00022692"/>
    </source>
</evidence>
<feature type="transmembrane region" description="Helical" evidence="7">
    <location>
        <begin position="203"/>
        <end position="228"/>
    </location>
</feature>
<keyword evidence="3" id="KW-1003">Cell membrane</keyword>
<dbReference type="Pfam" id="PF00528">
    <property type="entry name" value="BPD_transp_1"/>
    <property type="match status" value="1"/>
</dbReference>
<accession>A0A516PY62</accession>
<sequence>MISTEVTGGPVGVKTKLVPRRRRRNRTTYVIKSILLWTFSLLFLLPFAWMVSSSLKRNIDVFSIPPKWIPNPIEWANYVEVWLHGDPSMAIFFSNSITVSLIGVLGDLTTASMAGYAFARLSFAGRDKIFLLYLATAIVPSQLLLIPRFMFFQQLGLYKTLWALILPGIFTVFGTFLCRQAFLSLPGEFGEAARIDGAGEWRVFFNVYLPQIRPTLAALGIISFVGSWNDYEGPLIMLSDKELFTVPLGLTRFVDADGGLSAGFAMAGSVSSVIPIMIIFLLFQRQFIAALASSGLK</sequence>
<evidence type="ECO:0000256" key="6">
    <source>
        <dbReference type="ARBA" id="ARBA00023136"/>
    </source>
</evidence>
<gene>
    <name evidence="9" type="ORF">FOE78_09560</name>
</gene>
<dbReference type="InterPro" id="IPR035906">
    <property type="entry name" value="MetI-like_sf"/>
</dbReference>
<dbReference type="RefSeq" id="WP_143986079.1">
    <property type="nucleotide sequence ID" value="NZ_CP041692.1"/>
</dbReference>
<evidence type="ECO:0000256" key="7">
    <source>
        <dbReference type="RuleBase" id="RU363032"/>
    </source>
</evidence>
<feature type="transmembrane region" description="Helical" evidence="7">
    <location>
        <begin position="130"/>
        <end position="149"/>
    </location>
</feature>
<reference evidence="9 10" key="1">
    <citation type="submission" date="2019-07" db="EMBL/GenBank/DDBJ databases">
        <title>Microlunatus dokdonensis sp. nov. isolated from the rhizospheric soil of the wild plant Elymus tsukushiensis.</title>
        <authorList>
            <person name="Ghim S.-Y."/>
            <person name="Hwang Y.-J."/>
            <person name="Son J.-S."/>
            <person name="Shin J.-H."/>
        </authorList>
    </citation>
    <scope>NUCLEOTIDE SEQUENCE [LARGE SCALE GENOMIC DNA]</scope>
    <source>
        <strain evidence="9 10">KUDC0627</strain>
    </source>
</reference>
<dbReference type="GO" id="GO:0005886">
    <property type="term" value="C:plasma membrane"/>
    <property type="evidence" value="ECO:0007669"/>
    <property type="project" value="UniProtKB-SubCell"/>
</dbReference>
<dbReference type="OrthoDB" id="61122at2"/>
<comment type="similarity">
    <text evidence="7">Belongs to the binding-protein-dependent transport system permease family.</text>
</comment>
<feature type="transmembrane region" description="Helical" evidence="7">
    <location>
        <begin position="260"/>
        <end position="283"/>
    </location>
</feature>
<keyword evidence="2 7" id="KW-0813">Transport</keyword>
<dbReference type="AlphaFoldDB" id="A0A516PY62"/>
<evidence type="ECO:0000313" key="10">
    <source>
        <dbReference type="Proteomes" id="UP000319263"/>
    </source>
</evidence>
<evidence type="ECO:0000256" key="5">
    <source>
        <dbReference type="ARBA" id="ARBA00022989"/>
    </source>
</evidence>
<evidence type="ECO:0000256" key="2">
    <source>
        <dbReference type="ARBA" id="ARBA00022448"/>
    </source>
</evidence>
<feature type="transmembrane region" description="Helical" evidence="7">
    <location>
        <begin position="161"/>
        <end position="182"/>
    </location>
</feature>
<dbReference type="PANTHER" id="PTHR43744">
    <property type="entry name" value="ABC TRANSPORTER PERMEASE PROTEIN MG189-RELATED-RELATED"/>
    <property type="match status" value="1"/>
</dbReference>
<comment type="subcellular location">
    <subcellularLocation>
        <location evidence="1 7">Cell membrane</location>
        <topology evidence="1 7">Multi-pass membrane protein</topology>
    </subcellularLocation>
</comment>
<feature type="transmembrane region" description="Helical" evidence="7">
    <location>
        <begin position="29"/>
        <end position="51"/>
    </location>
</feature>
<feature type="domain" description="ABC transmembrane type-1" evidence="8">
    <location>
        <begin position="93"/>
        <end position="283"/>
    </location>
</feature>
<keyword evidence="6 7" id="KW-0472">Membrane</keyword>
<proteinExistence type="inferred from homology"/>
<dbReference type="Gene3D" id="1.10.3720.10">
    <property type="entry name" value="MetI-like"/>
    <property type="match status" value="1"/>
</dbReference>
<evidence type="ECO:0000256" key="1">
    <source>
        <dbReference type="ARBA" id="ARBA00004651"/>
    </source>
</evidence>
<dbReference type="Proteomes" id="UP000319263">
    <property type="component" value="Chromosome"/>
</dbReference>
<feature type="transmembrane region" description="Helical" evidence="7">
    <location>
        <begin position="97"/>
        <end position="118"/>
    </location>
</feature>
<organism evidence="9 10">
    <name type="scientific">Microlunatus elymi</name>
    <dbReference type="NCBI Taxonomy" id="2596828"/>
    <lineage>
        <taxon>Bacteria</taxon>
        <taxon>Bacillati</taxon>
        <taxon>Actinomycetota</taxon>
        <taxon>Actinomycetes</taxon>
        <taxon>Propionibacteriales</taxon>
        <taxon>Propionibacteriaceae</taxon>
        <taxon>Microlunatus</taxon>
    </lineage>
</organism>
<dbReference type="InterPro" id="IPR000515">
    <property type="entry name" value="MetI-like"/>
</dbReference>
<dbReference type="CDD" id="cd06261">
    <property type="entry name" value="TM_PBP2"/>
    <property type="match status" value="1"/>
</dbReference>